<dbReference type="Proteomes" id="UP000031967">
    <property type="component" value="Unassembled WGS sequence"/>
</dbReference>
<protein>
    <submittedName>
        <fullName evidence="2">Uncharacterized protein</fullName>
    </submittedName>
</protein>
<gene>
    <name evidence="2" type="ORF">SD70_27210</name>
</gene>
<evidence type="ECO:0000256" key="1">
    <source>
        <dbReference type="SAM" id="MobiDB-lite"/>
    </source>
</evidence>
<dbReference type="RefSeq" id="WP_041051471.1">
    <property type="nucleotide sequence ID" value="NZ_JXAK01000066.1"/>
</dbReference>
<accession>A0ABR5AD42</accession>
<reference evidence="2 3" key="1">
    <citation type="submission" date="2014-12" db="EMBL/GenBank/DDBJ databases">
        <title>Draft genome sequence of Paenibacillus kamchatkensis strain B-2647.</title>
        <authorList>
            <person name="Karlyshev A.V."/>
            <person name="Kudryashova E.B."/>
        </authorList>
    </citation>
    <scope>NUCLEOTIDE SEQUENCE [LARGE SCALE GENOMIC DNA]</scope>
    <source>
        <strain evidence="2 3">VKM B-2647</strain>
    </source>
</reference>
<keyword evidence="3" id="KW-1185">Reference proteome</keyword>
<feature type="region of interest" description="Disordered" evidence="1">
    <location>
        <begin position="1"/>
        <end position="23"/>
    </location>
</feature>
<organism evidence="2 3">
    <name type="scientific">Gordoniibacillus kamchatkensis</name>
    <dbReference type="NCBI Taxonomy" id="1590651"/>
    <lineage>
        <taxon>Bacteria</taxon>
        <taxon>Bacillati</taxon>
        <taxon>Bacillota</taxon>
        <taxon>Bacilli</taxon>
        <taxon>Bacillales</taxon>
        <taxon>Paenibacillaceae</taxon>
        <taxon>Gordoniibacillus</taxon>
    </lineage>
</organism>
<evidence type="ECO:0000313" key="2">
    <source>
        <dbReference type="EMBL" id="KIL38307.1"/>
    </source>
</evidence>
<sequence length="171" mass="18926">MKIKMPYFNADGGATGGDNNPPQTVKIGEKEFTIEELQTKLTGYEKLEKQFTKVSQENSELKKLSEAAKEWLEFDKVVSSLPPAQQQQFIKQTNDFFAAVQSGNVTQQDVSGINKAITAAQKAGDNKTADALEDARDEALQTLWLNEQFEDWKIVQSKTVSSSNSGSSRNS</sequence>
<comment type="caution">
    <text evidence="2">The sequence shown here is derived from an EMBL/GenBank/DDBJ whole genome shotgun (WGS) entry which is preliminary data.</text>
</comment>
<dbReference type="EMBL" id="JXAK01000066">
    <property type="protein sequence ID" value="KIL38307.1"/>
    <property type="molecule type" value="Genomic_DNA"/>
</dbReference>
<proteinExistence type="predicted"/>
<feature type="compositionally biased region" description="Low complexity" evidence="1">
    <location>
        <begin position="9"/>
        <end position="20"/>
    </location>
</feature>
<evidence type="ECO:0000313" key="3">
    <source>
        <dbReference type="Proteomes" id="UP000031967"/>
    </source>
</evidence>
<name>A0ABR5AD42_9BACL</name>